<reference evidence="4" key="1">
    <citation type="journal article" date="2019" name="Int. J. Syst. Evol. Microbiol.">
        <title>The Global Catalogue of Microorganisms (GCM) 10K type strain sequencing project: providing services to taxonomists for standard genome sequencing and annotation.</title>
        <authorList>
            <consortium name="The Broad Institute Genomics Platform"/>
            <consortium name="The Broad Institute Genome Sequencing Center for Infectious Disease"/>
            <person name="Wu L."/>
            <person name="Ma J."/>
        </authorList>
    </citation>
    <scope>NUCLEOTIDE SEQUENCE [LARGE SCALE GENOMIC DNA]</scope>
    <source>
        <strain evidence="4">JCM 17459</strain>
    </source>
</reference>
<dbReference type="Gene3D" id="1.20.144.10">
    <property type="entry name" value="Phosphatidic acid phosphatase type 2/haloperoxidase"/>
    <property type="match status" value="1"/>
</dbReference>
<evidence type="ECO:0000313" key="4">
    <source>
        <dbReference type="Proteomes" id="UP001499841"/>
    </source>
</evidence>
<gene>
    <name evidence="3" type="ORF">GCM10022262_04210</name>
</gene>
<feature type="transmembrane region" description="Helical" evidence="1">
    <location>
        <begin position="82"/>
        <end position="99"/>
    </location>
</feature>
<feature type="domain" description="Phosphatidic acid phosphatase type 2/haloperoxidase" evidence="2">
    <location>
        <begin position="81"/>
        <end position="194"/>
    </location>
</feature>
<feature type="transmembrane region" description="Helical" evidence="1">
    <location>
        <begin position="152"/>
        <end position="173"/>
    </location>
</feature>
<dbReference type="Proteomes" id="UP001499841">
    <property type="component" value="Unassembled WGS sequence"/>
</dbReference>
<dbReference type="PANTHER" id="PTHR14969">
    <property type="entry name" value="SPHINGOSINE-1-PHOSPHATE PHOSPHOHYDROLASE"/>
    <property type="match status" value="1"/>
</dbReference>
<proteinExistence type="predicted"/>
<dbReference type="InterPro" id="IPR036938">
    <property type="entry name" value="PAP2/HPO_sf"/>
</dbReference>
<feature type="transmembrane region" description="Helical" evidence="1">
    <location>
        <begin position="179"/>
        <end position="200"/>
    </location>
</feature>
<protein>
    <submittedName>
        <fullName evidence="3">Phosphatase PAP2 family protein</fullName>
    </submittedName>
</protein>
<dbReference type="PANTHER" id="PTHR14969:SF13">
    <property type="entry name" value="AT30094P"/>
    <property type="match status" value="1"/>
</dbReference>
<feature type="transmembrane region" description="Helical" evidence="1">
    <location>
        <begin position="126"/>
        <end position="145"/>
    </location>
</feature>
<sequence>MVAATLTVPVAVLAYLVRVQAGPVVDLDQSAVRVGTDLTREQPVVRALLLTWQTAFQARWVNLAVTLLCLWVWRRHGLRTRALWAFVTLMLTWGLNLVVKTGVQRARPVVDEAVAYAPGFSFPSGHAMNTAAAGLVVTALVWPLLGPRARVAVPLVAGLLVVLTGIDRVLLGVHYPSDVVAGVVLGFAVAGGSYLGYVGWSPVHPTDLPARS</sequence>
<evidence type="ECO:0000259" key="2">
    <source>
        <dbReference type="SMART" id="SM00014"/>
    </source>
</evidence>
<dbReference type="InterPro" id="IPR000326">
    <property type="entry name" value="PAP2/HPO"/>
</dbReference>
<evidence type="ECO:0000313" key="3">
    <source>
        <dbReference type="EMBL" id="GAA4286062.1"/>
    </source>
</evidence>
<organism evidence="3 4">
    <name type="scientific">Georgenia daeguensis</name>
    <dbReference type="NCBI Taxonomy" id="908355"/>
    <lineage>
        <taxon>Bacteria</taxon>
        <taxon>Bacillati</taxon>
        <taxon>Actinomycetota</taxon>
        <taxon>Actinomycetes</taxon>
        <taxon>Micrococcales</taxon>
        <taxon>Bogoriellaceae</taxon>
        <taxon>Georgenia</taxon>
    </lineage>
</organism>
<accession>A0ABP8EQ29</accession>
<keyword evidence="4" id="KW-1185">Reference proteome</keyword>
<comment type="caution">
    <text evidence="3">The sequence shown here is derived from an EMBL/GenBank/DDBJ whole genome shotgun (WGS) entry which is preliminary data.</text>
</comment>
<dbReference type="SUPFAM" id="SSF48317">
    <property type="entry name" value="Acid phosphatase/Vanadium-dependent haloperoxidase"/>
    <property type="match status" value="1"/>
</dbReference>
<dbReference type="EMBL" id="BAABBA010000002">
    <property type="protein sequence ID" value="GAA4286062.1"/>
    <property type="molecule type" value="Genomic_DNA"/>
</dbReference>
<dbReference type="Pfam" id="PF01569">
    <property type="entry name" value="PAP2"/>
    <property type="match status" value="1"/>
</dbReference>
<name>A0ABP8EQ29_9MICO</name>
<keyword evidence="1" id="KW-0472">Membrane</keyword>
<dbReference type="CDD" id="cd03392">
    <property type="entry name" value="PAP2_like_2"/>
    <property type="match status" value="1"/>
</dbReference>
<evidence type="ECO:0000256" key="1">
    <source>
        <dbReference type="SAM" id="Phobius"/>
    </source>
</evidence>
<keyword evidence="1" id="KW-1133">Transmembrane helix</keyword>
<dbReference type="SMART" id="SM00014">
    <property type="entry name" value="acidPPc"/>
    <property type="match status" value="1"/>
</dbReference>
<keyword evidence="1" id="KW-0812">Transmembrane</keyword>